<reference evidence="3 4" key="1">
    <citation type="submission" date="2017-11" db="EMBL/GenBank/DDBJ databases">
        <title>Bacillus camelliae sp. nov., isolated from pu'er tea.</title>
        <authorList>
            <person name="Niu L."/>
        </authorList>
    </citation>
    <scope>NUCLEOTIDE SEQUENCE [LARGE SCALE GENOMIC DNA]</scope>
    <source>
        <strain evidence="3 4">7578-1</strain>
    </source>
</reference>
<dbReference type="EMBL" id="PIQO01000006">
    <property type="protein sequence ID" value="PKR85108.1"/>
    <property type="molecule type" value="Genomic_DNA"/>
</dbReference>
<feature type="transmembrane region" description="Helical" evidence="1">
    <location>
        <begin position="364"/>
        <end position="381"/>
    </location>
</feature>
<gene>
    <name evidence="3" type="ORF">CWO92_10110</name>
</gene>
<sequence length="716" mass="81287">MNIQDYVGKIRTLLSYRVFTIITLLILSVLIYGVLYYNVKPQTYNMELFSIADKTVRSPKTVEDEAKTNEERQKAAEEVGKVYTFKKETVQNRVSLINSIFDFVNDVNYEPGVQEKSKDKPEKKSDTEKLHILKSDLSKNVNEDVTKKIPDDIFYTLLKTNHYDLEQARNIVIEQVETLMSEKIRDDQVSQARLRIADKINQSNLNRDLREAAVELGKYAIVPNDIYDRQLTEARQKQAMENVEPVKILQGQIIVQEGHLIDRDIYHQLQILGLLKSNPTVKPFYGLALFVILMIAPIYLYIHSTSYPEDKKQLYLILVSFIFVISLLLMRIVGYIDNADLPNLGYIYPAALAPMLIRIMLNERFAFIVTILLAACGSIIFRDELAGTINIEIAVYILFSGTAGILFLTNRNRRSNILQAGLFVSLINLMMIFALILLGNGQYSNIEYIYFVVFALVSGLLSAIFTIGLVPFFEAGFGILSTIKLIELSNPNHPLLKKILTEAPGTYHHSVMVANLAEAACEAVGANGLLARVGCYYHDIGKTKRPQFFIENQINMENPHNHLSPEVSRDIIIAHAVDGGKMLRKHKFPKEIIDIAEQHHGTTLLKYFYVKAKEENPDIDKESFRYPGPKPQTKEIAIISIADSVEAAVRSMSHPSPDQIKELIHNIVQERLQDGQLNECDITLKELEVIKKTFCETLNGIFHSRIEYPNNKSISG</sequence>
<dbReference type="RefSeq" id="WP_101354088.1">
    <property type="nucleotide sequence ID" value="NZ_PIQO01000006.1"/>
</dbReference>
<dbReference type="CDD" id="cd00077">
    <property type="entry name" value="HDc"/>
    <property type="match status" value="1"/>
</dbReference>
<accession>A0A2N3LKF6</accession>
<comment type="caution">
    <text evidence="3">The sequence shown here is derived from an EMBL/GenBank/DDBJ whole genome shotgun (WGS) entry which is preliminary data.</text>
</comment>
<feature type="domain" description="HD" evidence="2">
    <location>
        <begin position="506"/>
        <end position="648"/>
    </location>
</feature>
<name>A0A2N3LKF6_9BACI</name>
<dbReference type="Pfam" id="PF01966">
    <property type="entry name" value="HD"/>
    <property type="match status" value="1"/>
</dbReference>
<dbReference type="SUPFAM" id="SSF109604">
    <property type="entry name" value="HD-domain/PDEase-like"/>
    <property type="match status" value="1"/>
</dbReference>
<dbReference type="PANTHER" id="PTHR36442">
    <property type="entry name" value="CYCLIC-DI-AMP PHOSPHODIESTERASE PGPH"/>
    <property type="match status" value="1"/>
</dbReference>
<dbReference type="Pfam" id="PF07697">
    <property type="entry name" value="7TMR-HDED"/>
    <property type="match status" value="1"/>
</dbReference>
<dbReference type="Pfam" id="PF07698">
    <property type="entry name" value="7TM-7TMR_HD"/>
    <property type="match status" value="1"/>
</dbReference>
<proteinExistence type="predicted"/>
<dbReference type="SMART" id="SM00471">
    <property type="entry name" value="HDc"/>
    <property type="match status" value="1"/>
</dbReference>
<keyword evidence="1" id="KW-0812">Transmembrane</keyword>
<keyword evidence="1" id="KW-0472">Membrane</keyword>
<dbReference type="AlphaFoldDB" id="A0A2N3LKF6"/>
<keyword evidence="1" id="KW-1133">Transmembrane helix</keyword>
<evidence type="ECO:0000256" key="1">
    <source>
        <dbReference type="SAM" id="Phobius"/>
    </source>
</evidence>
<feature type="transmembrane region" description="Helical" evidence="1">
    <location>
        <begin position="393"/>
        <end position="410"/>
    </location>
</feature>
<dbReference type="NCBIfam" id="TIGR00277">
    <property type="entry name" value="HDIG"/>
    <property type="match status" value="1"/>
</dbReference>
<organism evidence="3 4">
    <name type="scientific">Heyndrickxia camelliae</name>
    <dbReference type="NCBI Taxonomy" id="1707093"/>
    <lineage>
        <taxon>Bacteria</taxon>
        <taxon>Bacillati</taxon>
        <taxon>Bacillota</taxon>
        <taxon>Bacilli</taxon>
        <taxon>Bacillales</taxon>
        <taxon>Bacillaceae</taxon>
        <taxon>Heyndrickxia</taxon>
    </lineage>
</organism>
<keyword evidence="4" id="KW-1185">Reference proteome</keyword>
<dbReference type="InterPro" id="IPR011621">
    <property type="entry name" value="Metal-dep_PHydrolase_7TM_intra"/>
</dbReference>
<feature type="transmembrane region" description="Helical" evidence="1">
    <location>
        <begin position="314"/>
        <end position="335"/>
    </location>
</feature>
<evidence type="ECO:0000259" key="2">
    <source>
        <dbReference type="PROSITE" id="PS51831"/>
    </source>
</evidence>
<protein>
    <recommendedName>
        <fullName evidence="2">HD domain-containing protein</fullName>
    </recommendedName>
</protein>
<dbReference type="PANTHER" id="PTHR36442:SF1">
    <property type="entry name" value="CYCLIC-DI-AMP PHOSPHODIESTERASE PGPH"/>
    <property type="match status" value="1"/>
</dbReference>
<dbReference type="InterPro" id="IPR006675">
    <property type="entry name" value="HDIG_dom"/>
</dbReference>
<feature type="transmembrane region" description="Helical" evidence="1">
    <location>
        <begin position="448"/>
        <end position="473"/>
    </location>
</feature>
<dbReference type="InterPro" id="IPR011624">
    <property type="entry name" value="Metal-dep_PHydrolase_7TM_extra"/>
</dbReference>
<dbReference type="OrthoDB" id="9806952at2"/>
<feature type="transmembrane region" description="Helical" evidence="1">
    <location>
        <begin position="284"/>
        <end position="302"/>
    </location>
</feature>
<evidence type="ECO:0000313" key="4">
    <source>
        <dbReference type="Proteomes" id="UP000233440"/>
    </source>
</evidence>
<dbReference type="InterPro" id="IPR006674">
    <property type="entry name" value="HD_domain"/>
</dbReference>
<dbReference type="InterPro" id="IPR003607">
    <property type="entry name" value="HD/PDEase_dom"/>
</dbReference>
<dbReference type="Proteomes" id="UP000233440">
    <property type="component" value="Unassembled WGS sequence"/>
</dbReference>
<dbReference type="Gene3D" id="1.10.3210.10">
    <property type="entry name" value="Hypothetical protein af1432"/>
    <property type="match status" value="1"/>
</dbReference>
<evidence type="ECO:0000313" key="3">
    <source>
        <dbReference type="EMBL" id="PKR85108.1"/>
    </source>
</evidence>
<dbReference type="PROSITE" id="PS51831">
    <property type="entry name" value="HD"/>
    <property type="match status" value="1"/>
</dbReference>
<dbReference type="InterPro" id="IPR052722">
    <property type="entry name" value="PgpH_phosphodiesterase"/>
</dbReference>
<feature type="transmembrane region" description="Helical" evidence="1">
    <location>
        <begin position="417"/>
        <end position="436"/>
    </location>
</feature>
<feature type="transmembrane region" description="Helical" evidence="1">
    <location>
        <begin position="18"/>
        <end position="37"/>
    </location>
</feature>